<proteinExistence type="predicted"/>
<protein>
    <submittedName>
        <fullName evidence="1">Uncharacterized protein</fullName>
    </submittedName>
</protein>
<sequence length="249" mass="27957">MVAVNPITRRSTRGKVKLSNDIADVVSAAQLAVLEEHAAEAQNGPPAHSSFRVDLTRRQRFNIAAVSKQIYAETLPIFFAETDWELSIRSNIKVSRTSVVKIMRWGFARKSAPISFHGQMFRGTERTLRGKTAGKVLIFHRTGDWLHSLGPTVDCIRKIRFYVYPGDDTEYKGVTDAFCKVSVRKHAGKDLASVEMLAARLEKLVTEPDLKDVIEQLQDMVNVAEARPEFRGFSFENVESFASVFNHSA</sequence>
<dbReference type="AlphaFoldDB" id="A0A1V8SSH0"/>
<name>A0A1V8SSH0_9PEZI</name>
<accession>A0A1V8SSH0</accession>
<evidence type="ECO:0000313" key="1">
    <source>
        <dbReference type="EMBL" id="OQO02009.1"/>
    </source>
</evidence>
<evidence type="ECO:0000313" key="2">
    <source>
        <dbReference type="Proteomes" id="UP000192596"/>
    </source>
</evidence>
<keyword evidence="2" id="KW-1185">Reference proteome</keyword>
<dbReference type="InParanoid" id="A0A1V8SSH0"/>
<dbReference type="Proteomes" id="UP000192596">
    <property type="component" value="Unassembled WGS sequence"/>
</dbReference>
<gene>
    <name evidence="1" type="ORF">B0A48_12482</name>
</gene>
<reference evidence="2" key="1">
    <citation type="submission" date="2017-03" db="EMBL/GenBank/DDBJ databases">
        <title>Genomes of endolithic fungi from Antarctica.</title>
        <authorList>
            <person name="Coleine C."/>
            <person name="Masonjones S."/>
            <person name="Stajich J.E."/>
        </authorList>
    </citation>
    <scope>NUCLEOTIDE SEQUENCE [LARGE SCALE GENOMIC DNA]</scope>
    <source>
        <strain evidence="2">CCFEE 5527</strain>
    </source>
</reference>
<comment type="caution">
    <text evidence="1">The sequence shown here is derived from an EMBL/GenBank/DDBJ whole genome shotgun (WGS) entry which is preliminary data.</text>
</comment>
<dbReference type="EMBL" id="NAJO01000029">
    <property type="protein sequence ID" value="OQO02009.1"/>
    <property type="molecule type" value="Genomic_DNA"/>
</dbReference>
<organism evidence="1 2">
    <name type="scientific">Cryoendolithus antarcticus</name>
    <dbReference type="NCBI Taxonomy" id="1507870"/>
    <lineage>
        <taxon>Eukaryota</taxon>
        <taxon>Fungi</taxon>
        <taxon>Dikarya</taxon>
        <taxon>Ascomycota</taxon>
        <taxon>Pezizomycotina</taxon>
        <taxon>Dothideomycetes</taxon>
        <taxon>Dothideomycetidae</taxon>
        <taxon>Cladosporiales</taxon>
        <taxon>Cladosporiaceae</taxon>
        <taxon>Cryoendolithus</taxon>
    </lineage>
</organism>